<dbReference type="Proteomes" id="UP000799778">
    <property type="component" value="Unassembled WGS sequence"/>
</dbReference>
<dbReference type="InterPro" id="IPR010730">
    <property type="entry name" value="HET"/>
</dbReference>
<evidence type="ECO:0000313" key="4">
    <source>
        <dbReference type="Proteomes" id="UP000799778"/>
    </source>
</evidence>
<dbReference type="GeneID" id="54286342"/>
<dbReference type="EMBL" id="ML978074">
    <property type="protein sequence ID" value="KAF2011252.1"/>
    <property type="molecule type" value="Genomic_DNA"/>
</dbReference>
<dbReference type="AlphaFoldDB" id="A0A6A5XDZ8"/>
<protein>
    <submittedName>
        <fullName evidence="3">HET-domain-containing protein</fullName>
    </submittedName>
</protein>
<proteinExistence type="predicted"/>
<feature type="region of interest" description="Disordered" evidence="1">
    <location>
        <begin position="290"/>
        <end position="318"/>
    </location>
</feature>
<sequence>MCSVTRLLHRQSNGSLSLVALRKNANVPDYAIVSHTWGPEDDEVSFGDMKMKKKNNDFTKKPGYQKLQFCATQAALDGLEYFWMDTCCINKSDDAEVTLAMNSMFKWYQNAAKCYVYLSDYSARTLSTRSAMLDSRWFTRGWTLEELIAPQSVEFFSADGDWLGRKRELAQDLSNRTGISVKALQGEPLCQFSVEERFSWAYHRQTKYEEDMAYCLQGIFGVSLSADYGEGKERALFRLSGAIFAAQEKPKWLRGFGVLPEPQLLEQQLPVQQLPVQQLLERQLPEQQLPEQQLPEQQLPEQQLPEQQLPEQQLPEQRHEKTEAFDISNCHTSLCRGSECILTKHVPYEGINWVEHSRLLKEHFHLSGSDDRDYQKAFDSIFEIANTVGENHPDYLSLLCLLAEVDYLKSLSGNDTAINNAIERLRMILNVGSKNQNEQAERLVTLSKYLQCRFKDSKTKPRLSNTNFSTANDDLNDTADLREAIEISIQAVIATPQCQLSDRENRQQRCRRLIIRLFNEINSKKDLSDCYGLIKKAQHYRAQDAAGILSLVISLGNHLYERYKTEGTNIDLAIHSVTKAEKMTPPGHHAKADLLSNLEFLVRCQSKSTEDIHDAIENSRCANDGTSPDRRDIRGSRQSNPPSLLRTNSEHTPSPDNLIAIRSSSNVATSTRSDRLSKAIRREKRADHLVRVYYRTGSPECLEKAIEGCIKALHVLPENEPGWALRSTILKTLLEKQDALSQRR</sequence>
<gene>
    <name evidence="3" type="ORF">BU24DRAFT_426337</name>
</gene>
<evidence type="ECO:0000259" key="2">
    <source>
        <dbReference type="Pfam" id="PF06985"/>
    </source>
</evidence>
<dbReference type="RefSeq" id="XP_033379591.1">
    <property type="nucleotide sequence ID" value="XM_033528945.1"/>
</dbReference>
<dbReference type="Pfam" id="PF06985">
    <property type="entry name" value="HET"/>
    <property type="match status" value="1"/>
</dbReference>
<dbReference type="PANTHER" id="PTHR10622">
    <property type="entry name" value="HET DOMAIN-CONTAINING PROTEIN"/>
    <property type="match status" value="1"/>
</dbReference>
<name>A0A6A5XDZ8_9PLEO</name>
<evidence type="ECO:0000313" key="3">
    <source>
        <dbReference type="EMBL" id="KAF2011252.1"/>
    </source>
</evidence>
<organism evidence="3 4">
    <name type="scientific">Aaosphaeria arxii CBS 175.79</name>
    <dbReference type="NCBI Taxonomy" id="1450172"/>
    <lineage>
        <taxon>Eukaryota</taxon>
        <taxon>Fungi</taxon>
        <taxon>Dikarya</taxon>
        <taxon>Ascomycota</taxon>
        <taxon>Pezizomycotina</taxon>
        <taxon>Dothideomycetes</taxon>
        <taxon>Pleosporomycetidae</taxon>
        <taxon>Pleosporales</taxon>
        <taxon>Pleosporales incertae sedis</taxon>
        <taxon>Aaosphaeria</taxon>
    </lineage>
</organism>
<feature type="compositionally biased region" description="Polar residues" evidence="1">
    <location>
        <begin position="636"/>
        <end position="655"/>
    </location>
</feature>
<evidence type="ECO:0000256" key="1">
    <source>
        <dbReference type="SAM" id="MobiDB-lite"/>
    </source>
</evidence>
<dbReference type="OrthoDB" id="674604at2759"/>
<keyword evidence="4" id="KW-1185">Reference proteome</keyword>
<feature type="region of interest" description="Disordered" evidence="1">
    <location>
        <begin position="618"/>
        <end position="658"/>
    </location>
</feature>
<feature type="compositionally biased region" description="Low complexity" evidence="1">
    <location>
        <begin position="290"/>
        <end position="315"/>
    </location>
</feature>
<dbReference type="PANTHER" id="PTHR10622:SF10">
    <property type="entry name" value="HET DOMAIN-CONTAINING PROTEIN"/>
    <property type="match status" value="1"/>
</dbReference>
<accession>A0A6A5XDZ8</accession>
<feature type="domain" description="Heterokaryon incompatibility" evidence="2">
    <location>
        <begin position="30"/>
        <end position="125"/>
    </location>
</feature>
<reference evidence="3" key="1">
    <citation type="journal article" date="2020" name="Stud. Mycol.">
        <title>101 Dothideomycetes genomes: a test case for predicting lifestyles and emergence of pathogens.</title>
        <authorList>
            <person name="Haridas S."/>
            <person name="Albert R."/>
            <person name="Binder M."/>
            <person name="Bloem J."/>
            <person name="Labutti K."/>
            <person name="Salamov A."/>
            <person name="Andreopoulos B."/>
            <person name="Baker S."/>
            <person name="Barry K."/>
            <person name="Bills G."/>
            <person name="Bluhm B."/>
            <person name="Cannon C."/>
            <person name="Castanera R."/>
            <person name="Culley D."/>
            <person name="Daum C."/>
            <person name="Ezra D."/>
            <person name="Gonzalez J."/>
            <person name="Henrissat B."/>
            <person name="Kuo A."/>
            <person name="Liang C."/>
            <person name="Lipzen A."/>
            <person name="Lutzoni F."/>
            <person name="Magnuson J."/>
            <person name="Mondo S."/>
            <person name="Nolan M."/>
            <person name="Ohm R."/>
            <person name="Pangilinan J."/>
            <person name="Park H.-J."/>
            <person name="Ramirez L."/>
            <person name="Alfaro M."/>
            <person name="Sun H."/>
            <person name="Tritt A."/>
            <person name="Yoshinaga Y."/>
            <person name="Zwiers L.-H."/>
            <person name="Turgeon B."/>
            <person name="Goodwin S."/>
            <person name="Spatafora J."/>
            <person name="Crous P."/>
            <person name="Grigoriev I."/>
        </authorList>
    </citation>
    <scope>NUCLEOTIDE SEQUENCE</scope>
    <source>
        <strain evidence="3">CBS 175.79</strain>
    </source>
</reference>